<keyword evidence="1" id="KW-0732">Signal</keyword>
<dbReference type="Proteomes" id="UP000622533">
    <property type="component" value="Unassembled WGS sequence"/>
</dbReference>
<dbReference type="EMBL" id="JADEXS010000208">
    <property type="protein sequence ID" value="MBE9023911.1"/>
    <property type="molecule type" value="Genomic_DNA"/>
</dbReference>
<feature type="signal peptide" evidence="1">
    <location>
        <begin position="1"/>
        <end position="23"/>
    </location>
</feature>
<name>A0A8J7DB17_DESMC</name>
<accession>A0A8J7DB17</accession>
<protein>
    <submittedName>
        <fullName evidence="2">Uncharacterized protein</fullName>
    </submittedName>
</protein>
<comment type="caution">
    <text evidence="2">The sequence shown here is derived from an EMBL/GenBank/DDBJ whole genome shotgun (WGS) entry which is preliminary data.</text>
</comment>
<evidence type="ECO:0000256" key="1">
    <source>
        <dbReference type="SAM" id="SignalP"/>
    </source>
</evidence>
<sequence>MFWKFVISVLLLPSFLGLEIAAASEKNELQMLPTSKELNAPVVQTKTNQDILNSLPNSVTEYSSVPKDSEVDTEKLKHRKYRRYHRRHRRYYRHRRHYHQRYRNYYRQRLNYPKDIYYRRRHHNRYRNSHQRVHNPLYCHYLRNYDYLHSNYHQRCY</sequence>
<gene>
    <name evidence="2" type="ORF">IQ276_16190</name>
</gene>
<evidence type="ECO:0000313" key="3">
    <source>
        <dbReference type="Proteomes" id="UP000622533"/>
    </source>
</evidence>
<reference evidence="2" key="1">
    <citation type="submission" date="2020-10" db="EMBL/GenBank/DDBJ databases">
        <authorList>
            <person name="Castelo-Branco R."/>
            <person name="Eusebio N."/>
            <person name="Adriana R."/>
            <person name="Vieira A."/>
            <person name="Brugerolle De Fraissinette N."/>
            <person name="Rezende De Castro R."/>
            <person name="Schneider M.P."/>
            <person name="Vasconcelos V."/>
            <person name="Leao P.N."/>
        </authorList>
    </citation>
    <scope>NUCLEOTIDE SEQUENCE</scope>
    <source>
        <strain evidence="2">LEGE 12446</strain>
    </source>
</reference>
<keyword evidence="3" id="KW-1185">Reference proteome</keyword>
<evidence type="ECO:0000313" key="2">
    <source>
        <dbReference type="EMBL" id="MBE9023911.1"/>
    </source>
</evidence>
<dbReference type="AlphaFoldDB" id="A0A8J7DB17"/>
<feature type="chain" id="PRO_5035212543" evidence="1">
    <location>
        <begin position="24"/>
        <end position="157"/>
    </location>
</feature>
<dbReference type="RefSeq" id="WP_193917880.1">
    <property type="nucleotide sequence ID" value="NZ_JADEXS020000001.1"/>
</dbReference>
<organism evidence="2 3">
    <name type="scientific">Desmonostoc muscorum LEGE 12446</name>
    <dbReference type="NCBI Taxonomy" id="1828758"/>
    <lineage>
        <taxon>Bacteria</taxon>
        <taxon>Bacillati</taxon>
        <taxon>Cyanobacteriota</taxon>
        <taxon>Cyanophyceae</taxon>
        <taxon>Nostocales</taxon>
        <taxon>Nostocaceae</taxon>
        <taxon>Desmonostoc</taxon>
    </lineage>
</organism>
<proteinExistence type="predicted"/>